<evidence type="ECO:0000256" key="1">
    <source>
        <dbReference type="SAM" id="MobiDB-lite"/>
    </source>
</evidence>
<evidence type="ECO:0000313" key="2">
    <source>
        <dbReference type="EMBL" id="KAH8992042.1"/>
    </source>
</evidence>
<sequence length="434" mass="46887">MSPKSKSKQEEALQILDDLDLLSPDSRTPGVDSAAAAPSPITTNPGEAAEVLAFLDEITQKSSEPTRSAASLVDRPLSRSGTPTLRKSTERVKVGGSSLTGPGSSSVRGVSPSSNSAPSERQQAIPEHERRPSGGGWGWGNVWSSASTALQQAKSVVDEQVKGLPTQDTKKWSEGVLGYARTAQERAQEYAKNAQLEKFGQDLKRVGLSTFNEILNVVAPPISEHEVIQVWLSHDMQGYEGIEPLVYSALARILEQVEGGDLIVNKGNESRPRVTTSGRDLNTVEGFEQALKLAQANLEEVIKANAPPDSQQLSSVQNPTTTSYVYLCIQAFTSTSMIPGPEPAESTHLQFILYLSDPEHSLSYTTVTQAIPEHWLKVWDDYDWVEDTVAEALRFGVEVVGQEYVVGRMGWIKGKKPSATTTVEDAAAAVVADS</sequence>
<proteinExistence type="predicted"/>
<gene>
    <name evidence="2" type="ORF">EDB92DRAFT_1859532</name>
</gene>
<dbReference type="AlphaFoldDB" id="A0AAD4QB02"/>
<dbReference type="PANTHER" id="PTHR28265:SF1">
    <property type="entry name" value="MAINTENANCE OF TELOMERE CAPPING PROTEIN 1"/>
    <property type="match status" value="1"/>
</dbReference>
<protein>
    <submittedName>
        <fullName evidence="2">Maintenance of telomere capping protein 1</fullName>
    </submittedName>
</protein>
<evidence type="ECO:0000313" key="3">
    <source>
        <dbReference type="Proteomes" id="UP001201163"/>
    </source>
</evidence>
<reference evidence="2" key="1">
    <citation type="submission" date="2022-01" db="EMBL/GenBank/DDBJ databases">
        <title>Comparative genomics reveals a dynamic genome evolution in the ectomycorrhizal milk-cap (Lactarius) mushrooms.</title>
        <authorList>
            <consortium name="DOE Joint Genome Institute"/>
            <person name="Lebreton A."/>
            <person name="Tang N."/>
            <person name="Kuo A."/>
            <person name="LaButti K."/>
            <person name="Drula E."/>
            <person name="Barry K."/>
            <person name="Clum A."/>
            <person name="Lipzen A."/>
            <person name="Mousain D."/>
            <person name="Ng V."/>
            <person name="Wang R."/>
            <person name="Wang X."/>
            <person name="Dai Y."/>
            <person name="Henrissat B."/>
            <person name="Grigoriev I.V."/>
            <person name="Guerin-Laguette A."/>
            <person name="Yu F."/>
            <person name="Martin F.M."/>
        </authorList>
    </citation>
    <scope>NUCLEOTIDE SEQUENCE</scope>
    <source>
        <strain evidence="2">QP</strain>
    </source>
</reference>
<dbReference type="Proteomes" id="UP001201163">
    <property type="component" value="Unassembled WGS sequence"/>
</dbReference>
<name>A0AAD4QB02_9AGAM</name>
<feature type="compositionally biased region" description="Polar residues" evidence="1">
    <location>
        <begin position="60"/>
        <end position="69"/>
    </location>
</feature>
<dbReference type="InterPro" id="IPR018814">
    <property type="entry name" value="DUF5427"/>
</dbReference>
<keyword evidence="3" id="KW-1185">Reference proteome</keyword>
<comment type="caution">
    <text evidence="2">The sequence shown here is derived from an EMBL/GenBank/DDBJ whole genome shotgun (WGS) entry which is preliminary data.</text>
</comment>
<dbReference type="Pfam" id="PF10310">
    <property type="entry name" value="DUF5427"/>
    <property type="match status" value="1"/>
</dbReference>
<organism evidence="2 3">
    <name type="scientific">Lactarius akahatsu</name>
    <dbReference type="NCBI Taxonomy" id="416441"/>
    <lineage>
        <taxon>Eukaryota</taxon>
        <taxon>Fungi</taxon>
        <taxon>Dikarya</taxon>
        <taxon>Basidiomycota</taxon>
        <taxon>Agaricomycotina</taxon>
        <taxon>Agaricomycetes</taxon>
        <taxon>Russulales</taxon>
        <taxon>Russulaceae</taxon>
        <taxon>Lactarius</taxon>
    </lineage>
</organism>
<feature type="compositionally biased region" description="Low complexity" evidence="1">
    <location>
        <begin position="95"/>
        <end position="116"/>
    </location>
</feature>
<accession>A0AAD4QB02</accession>
<dbReference type="PANTHER" id="PTHR28265">
    <property type="entry name" value="MAINTENANCE OF TELOMERE CAPPING PROTEIN 1"/>
    <property type="match status" value="1"/>
</dbReference>
<feature type="region of interest" description="Disordered" evidence="1">
    <location>
        <begin position="1"/>
        <end position="141"/>
    </location>
</feature>
<dbReference type="EMBL" id="JAKELL010000024">
    <property type="protein sequence ID" value="KAH8992042.1"/>
    <property type="molecule type" value="Genomic_DNA"/>
</dbReference>